<dbReference type="OrthoDB" id="2590973at2759"/>
<name>A0A9P6VSD4_RHOMI</name>
<dbReference type="EMBL" id="PUHQ01000206">
    <property type="protein sequence ID" value="KAG0653435.1"/>
    <property type="molecule type" value="Genomic_DNA"/>
</dbReference>
<evidence type="ECO:0000313" key="4">
    <source>
        <dbReference type="Proteomes" id="UP000777482"/>
    </source>
</evidence>
<proteinExistence type="predicted"/>
<dbReference type="AlphaFoldDB" id="A0A9P6VSD4"/>
<evidence type="ECO:0000256" key="1">
    <source>
        <dbReference type="SAM" id="MobiDB-lite"/>
    </source>
</evidence>
<feature type="transmembrane region" description="Helical" evidence="2">
    <location>
        <begin position="98"/>
        <end position="117"/>
    </location>
</feature>
<organism evidence="3 4">
    <name type="scientific">Rhodotorula mucilaginosa</name>
    <name type="common">Yeast</name>
    <name type="synonym">Rhodotorula rubra</name>
    <dbReference type="NCBI Taxonomy" id="5537"/>
    <lineage>
        <taxon>Eukaryota</taxon>
        <taxon>Fungi</taxon>
        <taxon>Dikarya</taxon>
        <taxon>Basidiomycota</taxon>
        <taxon>Pucciniomycotina</taxon>
        <taxon>Microbotryomycetes</taxon>
        <taxon>Sporidiobolales</taxon>
        <taxon>Sporidiobolaceae</taxon>
        <taxon>Rhodotorula</taxon>
    </lineage>
</organism>
<accession>A0A9P6VSD4</accession>
<dbReference type="Proteomes" id="UP000777482">
    <property type="component" value="Unassembled WGS sequence"/>
</dbReference>
<gene>
    <name evidence="3" type="ORF">C6P46_002777</name>
</gene>
<feature type="region of interest" description="Disordered" evidence="1">
    <location>
        <begin position="187"/>
        <end position="247"/>
    </location>
</feature>
<evidence type="ECO:0000256" key="2">
    <source>
        <dbReference type="SAM" id="Phobius"/>
    </source>
</evidence>
<protein>
    <submittedName>
        <fullName evidence="3">Uncharacterized protein</fullName>
    </submittedName>
</protein>
<sequence length="247" mass="26635">MYLRWQRTFFFALTQALCIVSVSLASWALAYGIDKQHKAKRILPSSNLDLSDAFAVGGSVTAAAGVASILCLCMTIWTIIFPRKSETLRSVRIKEAMFAFAIGFFIATLIPATYITATKSGQLTAPGLSPAVIQTLLKATGEKLAYKDQTPIIAYVVVGWIALVSLIISLVFVSIAARKTLKYGEDGTGPLSPPEHQEHHVSTHHHHHNGSVHDVSESESGRPSMATEKPLGTTAANEKTLGTAHHV</sequence>
<keyword evidence="2" id="KW-0472">Membrane</keyword>
<keyword evidence="2" id="KW-0812">Transmembrane</keyword>
<keyword evidence="2" id="KW-1133">Transmembrane helix</keyword>
<comment type="caution">
    <text evidence="3">The sequence shown here is derived from an EMBL/GenBank/DDBJ whole genome shotgun (WGS) entry which is preliminary data.</text>
</comment>
<keyword evidence="4" id="KW-1185">Reference proteome</keyword>
<evidence type="ECO:0000313" key="3">
    <source>
        <dbReference type="EMBL" id="KAG0653435.1"/>
    </source>
</evidence>
<reference evidence="3 4" key="1">
    <citation type="submission" date="2020-11" db="EMBL/GenBank/DDBJ databases">
        <title>Kefir isolates.</title>
        <authorList>
            <person name="Marcisauskas S."/>
            <person name="Kim Y."/>
            <person name="Blasche S."/>
        </authorList>
    </citation>
    <scope>NUCLEOTIDE SEQUENCE [LARGE SCALE GENOMIC DNA]</scope>
    <source>
        <strain evidence="3 4">KR</strain>
    </source>
</reference>
<feature type="transmembrane region" description="Helical" evidence="2">
    <location>
        <begin position="54"/>
        <end position="77"/>
    </location>
</feature>
<feature type="transmembrane region" description="Helical" evidence="2">
    <location>
        <begin position="152"/>
        <end position="173"/>
    </location>
</feature>